<keyword evidence="2" id="KW-0186">Copper</keyword>
<dbReference type="Pfam" id="PF00080">
    <property type="entry name" value="Sod_Cu"/>
    <property type="match status" value="1"/>
</dbReference>
<evidence type="ECO:0000256" key="3">
    <source>
        <dbReference type="SAM" id="SignalP"/>
    </source>
</evidence>
<comment type="cofactor">
    <cofactor evidence="2">
        <name>Cu cation</name>
        <dbReference type="ChEBI" id="CHEBI:23378"/>
    </cofactor>
    <text evidence="2">Binds 1 copper ion per subunit.</text>
</comment>
<evidence type="ECO:0000256" key="2">
    <source>
        <dbReference type="RuleBase" id="RU000393"/>
    </source>
</evidence>
<feature type="chain" id="PRO_5031340618" description="Superoxide dismutase [Cu-Zn]" evidence="3">
    <location>
        <begin position="21"/>
        <end position="173"/>
    </location>
</feature>
<organism evidence="5 6">
    <name type="scientific">Granulicella mallensis</name>
    <dbReference type="NCBI Taxonomy" id="940614"/>
    <lineage>
        <taxon>Bacteria</taxon>
        <taxon>Pseudomonadati</taxon>
        <taxon>Acidobacteriota</taxon>
        <taxon>Terriglobia</taxon>
        <taxon>Terriglobales</taxon>
        <taxon>Acidobacteriaceae</taxon>
        <taxon>Granulicella</taxon>
    </lineage>
</organism>
<evidence type="ECO:0000313" key="6">
    <source>
        <dbReference type="Proteomes" id="UP000584867"/>
    </source>
</evidence>
<dbReference type="CDD" id="cd00305">
    <property type="entry name" value="Cu-Zn_Superoxide_Dismutase"/>
    <property type="match status" value="1"/>
</dbReference>
<protein>
    <recommendedName>
        <fullName evidence="2">Superoxide dismutase [Cu-Zn]</fullName>
        <ecNumber evidence="2">1.15.1.1</ecNumber>
    </recommendedName>
</protein>
<dbReference type="PANTHER" id="PTHR10003">
    <property type="entry name" value="SUPEROXIDE DISMUTASE CU-ZN -RELATED"/>
    <property type="match status" value="1"/>
</dbReference>
<evidence type="ECO:0000259" key="4">
    <source>
        <dbReference type="Pfam" id="PF00080"/>
    </source>
</evidence>
<gene>
    <name evidence="5" type="ORF">HDF15_003559</name>
</gene>
<dbReference type="RefSeq" id="WP_184257685.1">
    <property type="nucleotide sequence ID" value="NZ_JACHIO010000015.1"/>
</dbReference>
<keyword evidence="2" id="KW-0862">Zinc</keyword>
<reference evidence="5 6" key="1">
    <citation type="submission" date="2020-08" db="EMBL/GenBank/DDBJ databases">
        <title>Genomic Encyclopedia of Type Strains, Phase IV (KMG-V): Genome sequencing to study the core and pangenomes of soil and plant-associated prokaryotes.</title>
        <authorList>
            <person name="Whitman W."/>
        </authorList>
    </citation>
    <scope>NUCLEOTIDE SEQUENCE [LARGE SCALE GENOMIC DNA]</scope>
    <source>
        <strain evidence="5 6">X5P3</strain>
    </source>
</reference>
<comment type="cofactor">
    <cofactor evidence="2">
        <name>Zn(2+)</name>
        <dbReference type="ChEBI" id="CHEBI:29105"/>
    </cofactor>
    <text evidence="2">Binds 1 zinc ion per subunit.</text>
</comment>
<feature type="domain" description="Superoxide dismutase copper/zinc binding" evidence="4">
    <location>
        <begin position="39"/>
        <end position="171"/>
    </location>
</feature>
<dbReference type="GO" id="GO:0004784">
    <property type="term" value="F:superoxide dismutase activity"/>
    <property type="evidence" value="ECO:0007669"/>
    <property type="project" value="UniProtKB-EC"/>
</dbReference>
<dbReference type="Proteomes" id="UP000584867">
    <property type="component" value="Unassembled WGS sequence"/>
</dbReference>
<comment type="catalytic activity">
    <reaction evidence="2">
        <text>2 superoxide + 2 H(+) = H2O2 + O2</text>
        <dbReference type="Rhea" id="RHEA:20696"/>
        <dbReference type="ChEBI" id="CHEBI:15378"/>
        <dbReference type="ChEBI" id="CHEBI:15379"/>
        <dbReference type="ChEBI" id="CHEBI:16240"/>
        <dbReference type="ChEBI" id="CHEBI:18421"/>
        <dbReference type="EC" id="1.15.1.1"/>
    </reaction>
</comment>
<dbReference type="InterPro" id="IPR018152">
    <property type="entry name" value="SOD_Cu/Zn_BS"/>
</dbReference>
<dbReference type="SUPFAM" id="SSF49329">
    <property type="entry name" value="Cu,Zn superoxide dismutase-like"/>
    <property type="match status" value="1"/>
</dbReference>
<dbReference type="EC" id="1.15.1.1" evidence="2"/>
<dbReference type="PROSITE" id="PS00332">
    <property type="entry name" value="SOD_CU_ZN_2"/>
    <property type="match status" value="1"/>
</dbReference>
<dbReference type="AlphaFoldDB" id="A0A7W7ZSB1"/>
<accession>A0A7W7ZSB1</accession>
<dbReference type="EMBL" id="JACHIO010000015">
    <property type="protein sequence ID" value="MBB5065196.1"/>
    <property type="molecule type" value="Genomic_DNA"/>
</dbReference>
<keyword evidence="2 5" id="KW-0560">Oxidoreductase</keyword>
<comment type="similarity">
    <text evidence="1 2">Belongs to the Cu-Zn superoxide dismutase family.</text>
</comment>
<sequence length="173" mass="17954">MRFKMLAVCGLVAGLSVATAQGPKEIKVPIKTSTGEDAGTATFKTSKKGVKVKIDLKNLPFGPHGVHIHQTASCEGPDFKSAGGHFNPDGKKHGFDNPMGHHNGDLPQNVSVGEDHTGTATFVVTTISLDPAAPNSLFANGGTSIVVHEKADDMKTDPSGNSGNRIACGVIKN</sequence>
<dbReference type="GO" id="GO:0005507">
    <property type="term" value="F:copper ion binding"/>
    <property type="evidence" value="ECO:0007669"/>
    <property type="project" value="InterPro"/>
</dbReference>
<keyword evidence="3" id="KW-0732">Signal</keyword>
<dbReference type="InterPro" id="IPR001424">
    <property type="entry name" value="SOD_Cu_Zn_dom"/>
</dbReference>
<keyword evidence="2" id="KW-0479">Metal-binding</keyword>
<dbReference type="InterPro" id="IPR036423">
    <property type="entry name" value="SOD-like_Cu/Zn_dom_sf"/>
</dbReference>
<evidence type="ECO:0000256" key="1">
    <source>
        <dbReference type="ARBA" id="ARBA00010457"/>
    </source>
</evidence>
<feature type="signal peptide" evidence="3">
    <location>
        <begin position="1"/>
        <end position="20"/>
    </location>
</feature>
<proteinExistence type="inferred from homology"/>
<dbReference type="InterPro" id="IPR024134">
    <property type="entry name" value="SOD_Cu/Zn_/chaperone"/>
</dbReference>
<dbReference type="Gene3D" id="2.60.40.200">
    <property type="entry name" value="Superoxide dismutase, copper/zinc binding domain"/>
    <property type="match status" value="1"/>
</dbReference>
<name>A0A7W7ZSB1_9BACT</name>
<comment type="function">
    <text evidence="2">Destroys radicals which are normally produced within the cells and which are toxic to biological systems.</text>
</comment>
<comment type="caution">
    <text evidence="5">The sequence shown here is derived from an EMBL/GenBank/DDBJ whole genome shotgun (WGS) entry which is preliminary data.</text>
</comment>
<evidence type="ECO:0000313" key="5">
    <source>
        <dbReference type="EMBL" id="MBB5065196.1"/>
    </source>
</evidence>